<reference evidence="4 5" key="1">
    <citation type="submission" date="2019-05" db="EMBL/GenBank/DDBJ databases">
        <title>Emergence of the Ug99 lineage of the wheat stem rust pathogen through somatic hybridization.</title>
        <authorList>
            <person name="Li F."/>
            <person name="Upadhyaya N.M."/>
            <person name="Sperschneider J."/>
            <person name="Matny O."/>
            <person name="Nguyen-Phuc H."/>
            <person name="Mago R."/>
            <person name="Raley C."/>
            <person name="Miller M.E."/>
            <person name="Silverstein K.A.T."/>
            <person name="Henningsen E."/>
            <person name="Hirsch C.D."/>
            <person name="Visser B."/>
            <person name="Pretorius Z.A."/>
            <person name="Steffenson B.J."/>
            <person name="Schwessinger B."/>
            <person name="Dodds P.N."/>
            <person name="Figueroa M."/>
        </authorList>
    </citation>
    <scope>NUCLEOTIDE SEQUENCE [LARGE SCALE GENOMIC DNA]</scope>
    <source>
        <strain evidence="2">21-0</strain>
        <strain evidence="3 5">Ug99</strain>
    </source>
</reference>
<accession>A0A5B0MUE5</accession>
<feature type="chain" id="PRO_5036366177" evidence="1">
    <location>
        <begin position="22"/>
        <end position="125"/>
    </location>
</feature>
<name>A0A5B0MUE5_PUCGR</name>
<dbReference type="AlphaFoldDB" id="A0A5B0MUE5"/>
<dbReference type="EMBL" id="VSWC01000131">
    <property type="protein sequence ID" value="KAA1080605.1"/>
    <property type="molecule type" value="Genomic_DNA"/>
</dbReference>
<evidence type="ECO:0000313" key="4">
    <source>
        <dbReference type="Proteomes" id="UP000324748"/>
    </source>
</evidence>
<evidence type="ECO:0000313" key="3">
    <source>
        <dbReference type="EMBL" id="KAA1131562.1"/>
    </source>
</evidence>
<evidence type="ECO:0000313" key="5">
    <source>
        <dbReference type="Proteomes" id="UP000325313"/>
    </source>
</evidence>
<dbReference type="EMBL" id="VDEP01000103">
    <property type="protein sequence ID" value="KAA1131562.1"/>
    <property type="molecule type" value="Genomic_DNA"/>
</dbReference>
<sequence length="125" mass="14572">MKSLFCLGFAFLLTLMGQSMAQMYVTNFMACPYEPKNWWCLYEDPKYKTEAVCCYLANNQWRVINYSKNQIQLSIMKNGSVERTIKILPDKHRDIDFIPITEDLHLHLDTVFCDWNPSGSHLAAP</sequence>
<feature type="signal peptide" evidence="1">
    <location>
        <begin position="1"/>
        <end position="21"/>
    </location>
</feature>
<keyword evidence="1" id="KW-0732">Signal</keyword>
<evidence type="ECO:0000313" key="2">
    <source>
        <dbReference type="EMBL" id="KAA1080605.1"/>
    </source>
</evidence>
<dbReference type="Proteomes" id="UP000324748">
    <property type="component" value="Unassembled WGS sequence"/>
</dbReference>
<proteinExistence type="predicted"/>
<gene>
    <name evidence="2" type="ORF">PGT21_014300</name>
    <name evidence="3" type="ORF">PGTUg99_030971</name>
</gene>
<comment type="caution">
    <text evidence="2">The sequence shown here is derived from an EMBL/GenBank/DDBJ whole genome shotgun (WGS) entry which is preliminary data.</text>
</comment>
<protein>
    <submittedName>
        <fullName evidence="2">Uncharacterized protein</fullName>
    </submittedName>
</protein>
<evidence type="ECO:0000256" key="1">
    <source>
        <dbReference type="SAM" id="SignalP"/>
    </source>
</evidence>
<keyword evidence="4" id="KW-1185">Reference proteome</keyword>
<dbReference type="Proteomes" id="UP000325313">
    <property type="component" value="Unassembled WGS sequence"/>
</dbReference>
<organism evidence="2 4">
    <name type="scientific">Puccinia graminis f. sp. tritici</name>
    <dbReference type="NCBI Taxonomy" id="56615"/>
    <lineage>
        <taxon>Eukaryota</taxon>
        <taxon>Fungi</taxon>
        <taxon>Dikarya</taxon>
        <taxon>Basidiomycota</taxon>
        <taxon>Pucciniomycotina</taxon>
        <taxon>Pucciniomycetes</taxon>
        <taxon>Pucciniales</taxon>
        <taxon>Pucciniaceae</taxon>
        <taxon>Puccinia</taxon>
    </lineage>
</organism>